<comment type="caution">
    <text evidence="4">The sequence shown here is derived from an EMBL/GenBank/DDBJ whole genome shotgun (WGS) entry which is preliminary data.</text>
</comment>
<dbReference type="InterPro" id="IPR023614">
    <property type="entry name" value="Porin_dom_sf"/>
</dbReference>
<dbReference type="GO" id="GO:0015288">
    <property type="term" value="F:porin activity"/>
    <property type="evidence" value="ECO:0007669"/>
    <property type="project" value="TreeGrafter"/>
</dbReference>
<dbReference type="Gene3D" id="2.40.160.10">
    <property type="entry name" value="Porin"/>
    <property type="match status" value="1"/>
</dbReference>
<keyword evidence="3" id="KW-0732">Signal</keyword>
<proteinExistence type="inferred from homology"/>
<reference evidence="4 5" key="1">
    <citation type="journal article" date="2020" name="Front. Microbiol.">
        <title>Genetic Organization of the aprX-lipA2 Operon Affects the Proteolytic Potential of Pseudomonas Species in Milk.</title>
        <authorList>
            <person name="Maier C."/>
            <person name="Huptas C."/>
            <person name="von Neubeck M."/>
            <person name="Scherer S."/>
            <person name="Wenning M."/>
            <person name="Lucking G."/>
        </authorList>
    </citation>
    <scope>NUCLEOTIDE SEQUENCE [LARGE SCALE GENOMIC DNA]</scope>
    <source>
        <strain evidence="4 5">WS 4671</strain>
    </source>
</reference>
<dbReference type="PANTHER" id="PTHR34596">
    <property type="entry name" value="CHITOPORIN"/>
    <property type="match status" value="1"/>
</dbReference>
<organism evidence="4 5">
    <name type="scientific">Pseudomonas veronii</name>
    <dbReference type="NCBI Taxonomy" id="76761"/>
    <lineage>
        <taxon>Bacteria</taxon>
        <taxon>Pseudomonadati</taxon>
        <taxon>Pseudomonadota</taxon>
        <taxon>Gammaproteobacteria</taxon>
        <taxon>Pseudomonadales</taxon>
        <taxon>Pseudomonadaceae</taxon>
        <taxon>Pseudomonas</taxon>
    </lineage>
</organism>
<dbReference type="FunFam" id="2.40.160.10:FF:000008">
    <property type="entry name" value="OprD family porin"/>
    <property type="match status" value="1"/>
</dbReference>
<name>A0A432BLV0_PSEVE</name>
<dbReference type="Proteomes" id="UP000552560">
    <property type="component" value="Unassembled WGS sequence"/>
</dbReference>
<evidence type="ECO:0000256" key="3">
    <source>
        <dbReference type="ARBA" id="ARBA00022729"/>
    </source>
</evidence>
<accession>A0A432BLV0</accession>
<dbReference type="PANTHER" id="PTHR34596:SF2">
    <property type="entry name" value="CHITOPORIN"/>
    <property type="match status" value="1"/>
</dbReference>
<gene>
    <name evidence="4" type="ORF">HBO43_20085</name>
</gene>
<protein>
    <submittedName>
        <fullName evidence="4">OprD family porin</fullName>
    </submittedName>
</protein>
<sequence>MSLPNYITVQPLLLLSVLPGLVLAQEQGFIEGATANVLMRNFYFNRDFRDSGAAQAKSEEWAQGFLLNAQSGYTQGTVGVGVDLIGRLGVKLDSGSGRAGSLLLPADGKGSADDFSSLGAALKLKLSKTELKVGELLPSLPILQYNDARLLPQTFQGAMLTSKEITGLTLNAGQMRSFTQRNSSNREDLFIDGRSFATSDRYNYLGGEYRFNQERTMLGLWGAELEDIYRQRLVQFAHKQPVGAWTLGTTVGLLDSEEQGQAKAGKIDNRSFYSTLSAAHGGHTLMAAWQRMYGEDGTIWLSPTTTVLPSDIQVRNFASAQEKAWQLRYDYNFAAMGVPGLTTFVRYVSGDNVLVAGSNDGKEWERDFDVSYVIQSGALKNLGLRWRNAMVRSSFGPSVDDNRLIVSYSLALF</sequence>
<dbReference type="OrthoDB" id="6759120at2"/>
<evidence type="ECO:0000256" key="1">
    <source>
        <dbReference type="ARBA" id="ARBA00009075"/>
    </source>
</evidence>
<evidence type="ECO:0000313" key="5">
    <source>
        <dbReference type="Proteomes" id="UP000552560"/>
    </source>
</evidence>
<keyword evidence="2" id="KW-0813">Transport</keyword>
<evidence type="ECO:0000313" key="4">
    <source>
        <dbReference type="EMBL" id="NMX98898.1"/>
    </source>
</evidence>
<dbReference type="GO" id="GO:0016020">
    <property type="term" value="C:membrane"/>
    <property type="evidence" value="ECO:0007669"/>
    <property type="project" value="InterPro"/>
</dbReference>
<dbReference type="AlphaFoldDB" id="A0A432BLV0"/>
<comment type="similarity">
    <text evidence="1">Belongs to the outer membrane porin (Opr) (TC 1.B.25) family.</text>
</comment>
<evidence type="ECO:0000256" key="2">
    <source>
        <dbReference type="ARBA" id="ARBA00022448"/>
    </source>
</evidence>
<dbReference type="Pfam" id="PF03573">
    <property type="entry name" value="OprD"/>
    <property type="match status" value="1"/>
</dbReference>
<dbReference type="EMBL" id="JAAQWE010000020">
    <property type="protein sequence ID" value="NMX98898.1"/>
    <property type="molecule type" value="Genomic_DNA"/>
</dbReference>
<dbReference type="InterPro" id="IPR005318">
    <property type="entry name" value="OM_porin_bac"/>
</dbReference>